<dbReference type="PRINTS" id="PR00138">
    <property type="entry name" value="MATRIXIN"/>
</dbReference>
<evidence type="ECO:0000313" key="7">
    <source>
        <dbReference type="Proteomes" id="UP000243528"/>
    </source>
</evidence>
<keyword evidence="3" id="KW-0378">Hydrolase</keyword>
<accession>A0A2P8D709</accession>
<dbReference type="GO" id="GO:0004222">
    <property type="term" value="F:metalloendopeptidase activity"/>
    <property type="evidence" value="ECO:0007669"/>
    <property type="project" value="InterPro"/>
</dbReference>
<dbReference type="Gene3D" id="3.40.390.10">
    <property type="entry name" value="Collagenase (Catalytic Domain)"/>
    <property type="match status" value="1"/>
</dbReference>
<dbReference type="InterPro" id="IPR021190">
    <property type="entry name" value="Pept_M10A"/>
</dbReference>
<dbReference type="GO" id="GO:0031012">
    <property type="term" value="C:extracellular matrix"/>
    <property type="evidence" value="ECO:0007669"/>
    <property type="project" value="InterPro"/>
</dbReference>
<dbReference type="GO" id="GO:0008270">
    <property type="term" value="F:zinc ion binding"/>
    <property type="evidence" value="ECO:0007669"/>
    <property type="project" value="InterPro"/>
</dbReference>
<proteinExistence type="predicted"/>
<evidence type="ECO:0000256" key="2">
    <source>
        <dbReference type="ARBA" id="ARBA00022723"/>
    </source>
</evidence>
<gene>
    <name evidence="6" type="ORF">CLV30_13140</name>
</gene>
<keyword evidence="7" id="KW-1185">Reference proteome</keyword>
<dbReference type="Proteomes" id="UP000243528">
    <property type="component" value="Unassembled WGS sequence"/>
</dbReference>
<dbReference type="InterPro" id="IPR024079">
    <property type="entry name" value="MetalloPept_cat_dom_sf"/>
</dbReference>
<dbReference type="SUPFAM" id="SSF55486">
    <property type="entry name" value="Metalloproteases ('zincins'), catalytic domain"/>
    <property type="match status" value="1"/>
</dbReference>
<evidence type="ECO:0000256" key="1">
    <source>
        <dbReference type="ARBA" id="ARBA00022670"/>
    </source>
</evidence>
<dbReference type="OrthoDB" id="7433424at2"/>
<dbReference type="Pfam" id="PF00413">
    <property type="entry name" value="Peptidase_M10"/>
    <property type="match status" value="1"/>
</dbReference>
<evidence type="ECO:0000256" key="4">
    <source>
        <dbReference type="ARBA" id="ARBA00022833"/>
    </source>
</evidence>
<evidence type="ECO:0000313" key="6">
    <source>
        <dbReference type="EMBL" id="PSK93013.1"/>
    </source>
</evidence>
<protein>
    <submittedName>
        <fullName evidence="6">Matrixin</fullName>
    </submittedName>
</protein>
<dbReference type="InterPro" id="IPR001818">
    <property type="entry name" value="Pept_M10_metallopeptidase"/>
</dbReference>
<dbReference type="RefSeq" id="WP_129711104.1">
    <property type="nucleotide sequence ID" value="NZ_PYGE01000031.1"/>
</dbReference>
<keyword evidence="1" id="KW-0645">Protease</keyword>
<evidence type="ECO:0000259" key="5">
    <source>
        <dbReference type="Pfam" id="PF00413"/>
    </source>
</evidence>
<sequence>MHAARANRRPHALALLGLVVILALAAFALVYDDRASSAPPVEDYHDQGHWPGPNPTVCVQDETRGFPVTEAAAEFAGTPVRFVVETDCSGYGNVVQVEPDINPDSTAAGWFRAQRDDDGYYESAMIWLNVDQAFRLDPHAWRMILVHELGHAAGLSHTDGHGSVMDPVDTSDADGLTDADRAQLDELYAR</sequence>
<dbReference type="EMBL" id="PYGE01000031">
    <property type="protein sequence ID" value="PSK93013.1"/>
    <property type="molecule type" value="Genomic_DNA"/>
</dbReference>
<keyword evidence="4" id="KW-0862">Zinc</keyword>
<dbReference type="GO" id="GO:0006508">
    <property type="term" value="P:proteolysis"/>
    <property type="evidence" value="ECO:0007669"/>
    <property type="project" value="UniProtKB-KW"/>
</dbReference>
<feature type="domain" description="Peptidase M10 metallopeptidase" evidence="5">
    <location>
        <begin position="141"/>
        <end position="189"/>
    </location>
</feature>
<name>A0A2P8D709_9ACTN</name>
<dbReference type="AlphaFoldDB" id="A0A2P8D709"/>
<comment type="caution">
    <text evidence="6">The sequence shown here is derived from an EMBL/GenBank/DDBJ whole genome shotgun (WGS) entry which is preliminary data.</text>
</comment>
<organism evidence="6 7">
    <name type="scientific">Haloactinopolyspora alba</name>
    <dbReference type="NCBI Taxonomy" id="648780"/>
    <lineage>
        <taxon>Bacteria</taxon>
        <taxon>Bacillati</taxon>
        <taxon>Actinomycetota</taxon>
        <taxon>Actinomycetes</taxon>
        <taxon>Jiangellales</taxon>
        <taxon>Jiangellaceae</taxon>
        <taxon>Haloactinopolyspora</taxon>
    </lineage>
</organism>
<reference evidence="6 7" key="1">
    <citation type="submission" date="2018-03" db="EMBL/GenBank/DDBJ databases">
        <title>Genomic Encyclopedia of Archaeal and Bacterial Type Strains, Phase II (KMG-II): from individual species to whole genera.</title>
        <authorList>
            <person name="Goeker M."/>
        </authorList>
    </citation>
    <scope>NUCLEOTIDE SEQUENCE [LARGE SCALE GENOMIC DNA]</scope>
    <source>
        <strain evidence="6 7">DSM 45211</strain>
    </source>
</reference>
<evidence type="ECO:0000256" key="3">
    <source>
        <dbReference type="ARBA" id="ARBA00022801"/>
    </source>
</evidence>
<keyword evidence="2" id="KW-0479">Metal-binding</keyword>